<dbReference type="AlphaFoldDB" id="A0A917Q550"/>
<reference evidence="6 7" key="1">
    <citation type="journal article" date="2014" name="Int. J. Syst. Evol. Microbiol.">
        <title>Complete genome sequence of Corynebacterium casei LMG S-19264T (=DSM 44701T), isolated from a smear-ripened cheese.</title>
        <authorList>
            <consortium name="US DOE Joint Genome Institute (JGI-PGF)"/>
            <person name="Walter F."/>
            <person name="Albersmeier A."/>
            <person name="Kalinowski J."/>
            <person name="Ruckert C."/>
        </authorList>
    </citation>
    <scope>NUCLEOTIDE SEQUENCE [LARGE SCALE GENOMIC DNA]</scope>
    <source>
        <strain evidence="6 7">CGMCC 1.9161</strain>
    </source>
</reference>
<feature type="transmembrane region" description="Helical" evidence="5">
    <location>
        <begin position="12"/>
        <end position="44"/>
    </location>
</feature>
<feature type="transmembrane region" description="Helical" evidence="5">
    <location>
        <begin position="56"/>
        <end position="74"/>
    </location>
</feature>
<gene>
    <name evidence="6" type="ORF">GCM10011322_08470</name>
</gene>
<keyword evidence="5" id="KW-1003">Cell membrane</keyword>
<dbReference type="PANTHER" id="PTHR43483:SF3">
    <property type="entry name" value="MEMBRANE TRANSPORTER PROTEIN HI_0806-RELATED"/>
    <property type="match status" value="1"/>
</dbReference>
<feature type="transmembrane region" description="Helical" evidence="5">
    <location>
        <begin position="94"/>
        <end position="111"/>
    </location>
</feature>
<evidence type="ECO:0000256" key="4">
    <source>
        <dbReference type="ARBA" id="ARBA00023136"/>
    </source>
</evidence>
<name>A0A917Q550_9HYPH</name>
<organism evidence="6 7">
    <name type="scientific">Salinarimonas ramus</name>
    <dbReference type="NCBI Taxonomy" id="690164"/>
    <lineage>
        <taxon>Bacteria</taxon>
        <taxon>Pseudomonadati</taxon>
        <taxon>Pseudomonadota</taxon>
        <taxon>Alphaproteobacteria</taxon>
        <taxon>Hyphomicrobiales</taxon>
        <taxon>Salinarimonadaceae</taxon>
        <taxon>Salinarimonas</taxon>
    </lineage>
</organism>
<evidence type="ECO:0000256" key="2">
    <source>
        <dbReference type="ARBA" id="ARBA00022692"/>
    </source>
</evidence>
<feature type="transmembrane region" description="Helical" evidence="5">
    <location>
        <begin position="116"/>
        <end position="134"/>
    </location>
</feature>
<feature type="transmembrane region" description="Helical" evidence="5">
    <location>
        <begin position="255"/>
        <end position="275"/>
    </location>
</feature>
<feature type="transmembrane region" description="Helical" evidence="5">
    <location>
        <begin position="220"/>
        <end position="243"/>
    </location>
</feature>
<dbReference type="RefSeq" id="WP_188909903.1">
    <property type="nucleotide sequence ID" value="NZ_BMMF01000002.1"/>
</dbReference>
<dbReference type="InterPro" id="IPR002781">
    <property type="entry name" value="TM_pro_TauE-like"/>
</dbReference>
<evidence type="ECO:0000313" key="7">
    <source>
        <dbReference type="Proteomes" id="UP000600449"/>
    </source>
</evidence>
<evidence type="ECO:0000256" key="1">
    <source>
        <dbReference type="ARBA" id="ARBA00004141"/>
    </source>
</evidence>
<evidence type="ECO:0000256" key="3">
    <source>
        <dbReference type="ARBA" id="ARBA00022989"/>
    </source>
</evidence>
<evidence type="ECO:0000256" key="5">
    <source>
        <dbReference type="RuleBase" id="RU363041"/>
    </source>
</evidence>
<dbReference type="Pfam" id="PF01925">
    <property type="entry name" value="TauE"/>
    <property type="match status" value="1"/>
</dbReference>
<dbReference type="PANTHER" id="PTHR43483">
    <property type="entry name" value="MEMBRANE TRANSPORTER PROTEIN HI_0806-RELATED"/>
    <property type="match status" value="1"/>
</dbReference>
<feature type="transmembrane region" description="Helical" evidence="5">
    <location>
        <begin position="154"/>
        <end position="176"/>
    </location>
</feature>
<keyword evidence="2 5" id="KW-0812">Transmembrane</keyword>
<dbReference type="EMBL" id="BMMF01000002">
    <property type="protein sequence ID" value="GGK24104.1"/>
    <property type="molecule type" value="Genomic_DNA"/>
</dbReference>
<evidence type="ECO:0000313" key="6">
    <source>
        <dbReference type="EMBL" id="GGK24104.1"/>
    </source>
</evidence>
<dbReference type="Proteomes" id="UP000600449">
    <property type="component" value="Unassembled WGS sequence"/>
</dbReference>
<proteinExistence type="inferred from homology"/>
<protein>
    <recommendedName>
        <fullName evidence="5">Probable membrane transporter protein</fullName>
    </recommendedName>
</protein>
<feature type="transmembrane region" description="Helical" evidence="5">
    <location>
        <begin position="188"/>
        <end position="208"/>
    </location>
</feature>
<comment type="subcellular location">
    <subcellularLocation>
        <location evidence="5">Cell membrane</location>
        <topology evidence="5">Multi-pass membrane protein</topology>
    </subcellularLocation>
    <subcellularLocation>
        <location evidence="1">Membrane</location>
        <topology evidence="1">Multi-pass membrane protein</topology>
    </subcellularLocation>
</comment>
<keyword evidence="7" id="KW-1185">Reference proteome</keyword>
<dbReference type="GO" id="GO:0005886">
    <property type="term" value="C:plasma membrane"/>
    <property type="evidence" value="ECO:0007669"/>
    <property type="project" value="UniProtKB-SubCell"/>
</dbReference>
<keyword evidence="4 5" id="KW-0472">Membrane</keyword>
<sequence length="276" mass="28791">MFLGIPLGDLAMLAAGLLAAGALAGVLAGLFGVGGGAIIVPILFEAFRLLGVDEEVRMPLAVGTSLAIIIPTSIKSFRGHYKKGAVDMALLKSWAVPVIVGVLVGSAVARFADPWVFKLVFILVAGFNSIKLLFGNDTWRLATDLPKGWLLRAYGSFIGLASALMGIGGGQISNMLMTLHGRGIHQAVATSAGLGLIISIPGAIGYVFAGWGKEGLPPDAIGFVSLLGFLLVVPTTLITAQIGVNLAHAWPKRKLEVAFGIFLALVCLRFVVSIFE</sequence>
<keyword evidence="3 5" id="KW-1133">Transmembrane helix</keyword>
<accession>A0A917Q550</accession>
<comment type="caution">
    <text evidence="6">The sequence shown here is derived from an EMBL/GenBank/DDBJ whole genome shotgun (WGS) entry which is preliminary data.</text>
</comment>
<comment type="similarity">
    <text evidence="5">Belongs to the 4-toluene sulfonate uptake permease (TSUP) (TC 2.A.102) family.</text>
</comment>